<reference evidence="3" key="4">
    <citation type="submission" date="2019-03" db="UniProtKB">
        <authorList>
            <consortium name="EnsemblPlants"/>
        </authorList>
    </citation>
    <scope>IDENTIFICATION</scope>
</reference>
<name>A0A453FNK2_AEGTS</name>
<comment type="similarity">
    <text evidence="1">Belongs to the peptidase A1 family.</text>
</comment>
<dbReference type="Gene3D" id="2.40.70.10">
    <property type="entry name" value="Acid Proteases"/>
    <property type="match status" value="1"/>
</dbReference>
<dbReference type="EnsemblPlants" id="AET3Gv20729000.12">
    <property type="protein sequence ID" value="AET3Gv20729000.12"/>
    <property type="gene ID" value="AET3Gv20729000"/>
</dbReference>
<dbReference type="PANTHER" id="PTHR13683:SF875">
    <property type="entry name" value="EUKARYOTIC ASPARTYL PROTEASE FAMILY PROTEIN"/>
    <property type="match status" value="1"/>
</dbReference>
<dbReference type="InterPro" id="IPR021109">
    <property type="entry name" value="Peptidase_aspartic_dom_sf"/>
</dbReference>
<dbReference type="SUPFAM" id="SSF50630">
    <property type="entry name" value="Acid proteases"/>
    <property type="match status" value="1"/>
</dbReference>
<dbReference type="InterPro" id="IPR033121">
    <property type="entry name" value="PEPTIDASE_A1"/>
</dbReference>
<reference evidence="4" key="1">
    <citation type="journal article" date="2014" name="Science">
        <title>Ancient hybridizations among the ancestral genomes of bread wheat.</title>
        <authorList>
            <consortium name="International Wheat Genome Sequencing Consortium,"/>
            <person name="Marcussen T."/>
            <person name="Sandve S.R."/>
            <person name="Heier L."/>
            <person name="Spannagl M."/>
            <person name="Pfeifer M."/>
            <person name="Jakobsen K.S."/>
            <person name="Wulff B.B."/>
            <person name="Steuernagel B."/>
            <person name="Mayer K.F."/>
            <person name="Olsen O.A."/>
        </authorList>
    </citation>
    <scope>NUCLEOTIDE SEQUENCE [LARGE SCALE GENOMIC DNA]</scope>
    <source>
        <strain evidence="4">cv. AL8/78</strain>
    </source>
</reference>
<dbReference type="Proteomes" id="UP000015105">
    <property type="component" value="Chromosome 3D"/>
</dbReference>
<dbReference type="AlphaFoldDB" id="A0A453FNK2"/>
<proteinExistence type="inferred from homology"/>
<keyword evidence="4" id="KW-1185">Reference proteome</keyword>
<dbReference type="PROSITE" id="PS51767">
    <property type="entry name" value="PEPTIDASE_A1"/>
    <property type="match status" value="1"/>
</dbReference>
<dbReference type="InterPro" id="IPR001461">
    <property type="entry name" value="Aspartic_peptidase_A1"/>
</dbReference>
<organism evidence="3 4">
    <name type="scientific">Aegilops tauschii subsp. strangulata</name>
    <name type="common">Goatgrass</name>
    <dbReference type="NCBI Taxonomy" id="200361"/>
    <lineage>
        <taxon>Eukaryota</taxon>
        <taxon>Viridiplantae</taxon>
        <taxon>Streptophyta</taxon>
        <taxon>Embryophyta</taxon>
        <taxon>Tracheophyta</taxon>
        <taxon>Spermatophyta</taxon>
        <taxon>Magnoliopsida</taxon>
        <taxon>Liliopsida</taxon>
        <taxon>Poales</taxon>
        <taxon>Poaceae</taxon>
        <taxon>BOP clade</taxon>
        <taxon>Pooideae</taxon>
        <taxon>Triticodae</taxon>
        <taxon>Triticeae</taxon>
        <taxon>Triticinae</taxon>
        <taxon>Aegilops</taxon>
    </lineage>
</organism>
<evidence type="ECO:0000259" key="2">
    <source>
        <dbReference type="PROSITE" id="PS51767"/>
    </source>
</evidence>
<protein>
    <recommendedName>
        <fullName evidence="2">Peptidase A1 domain-containing protein</fullName>
    </recommendedName>
</protein>
<evidence type="ECO:0000313" key="3">
    <source>
        <dbReference type="EnsemblPlants" id="AET3Gv20729000.12"/>
    </source>
</evidence>
<reference evidence="3" key="3">
    <citation type="journal article" date="2017" name="Nature">
        <title>Genome sequence of the progenitor of the wheat D genome Aegilops tauschii.</title>
        <authorList>
            <person name="Luo M.C."/>
            <person name="Gu Y.Q."/>
            <person name="Puiu D."/>
            <person name="Wang H."/>
            <person name="Twardziok S.O."/>
            <person name="Deal K.R."/>
            <person name="Huo N."/>
            <person name="Zhu T."/>
            <person name="Wang L."/>
            <person name="Wang Y."/>
            <person name="McGuire P.E."/>
            <person name="Liu S."/>
            <person name="Long H."/>
            <person name="Ramasamy R.K."/>
            <person name="Rodriguez J.C."/>
            <person name="Van S.L."/>
            <person name="Yuan L."/>
            <person name="Wang Z."/>
            <person name="Xia Z."/>
            <person name="Xiao L."/>
            <person name="Anderson O.D."/>
            <person name="Ouyang S."/>
            <person name="Liang Y."/>
            <person name="Zimin A.V."/>
            <person name="Pertea G."/>
            <person name="Qi P."/>
            <person name="Bennetzen J.L."/>
            <person name="Dai X."/>
            <person name="Dawson M.W."/>
            <person name="Muller H.G."/>
            <person name="Kugler K."/>
            <person name="Rivarola-Duarte L."/>
            <person name="Spannagl M."/>
            <person name="Mayer K.F.X."/>
            <person name="Lu F.H."/>
            <person name="Bevan M.W."/>
            <person name="Leroy P."/>
            <person name="Li P."/>
            <person name="You F.M."/>
            <person name="Sun Q."/>
            <person name="Liu Z."/>
            <person name="Lyons E."/>
            <person name="Wicker T."/>
            <person name="Salzberg S.L."/>
            <person name="Devos K.M."/>
            <person name="Dvorak J."/>
        </authorList>
    </citation>
    <scope>NUCLEOTIDE SEQUENCE [LARGE SCALE GENOMIC DNA]</scope>
    <source>
        <strain evidence="3">cv. AL8/78</strain>
    </source>
</reference>
<sequence>MSFRMLNYSQMFFCFSISVDSSFPTATLYFKGGVAMTVKPENYLLQQATSDNNVLWCIGWQRSQGITILGDLVLKEKIFVYDLGNMRMGWADYDCKLKPLLTSFSSSRPC</sequence>
<evidence type="ECO:0000313" key="4">
    <source>
        <dbReference type="Proteomes" id="UP000015105"/>
    </source>
</evidence>
<dbReference type="PANTHER" id="PTHR13683">
    <property type="entry name" value="ASPARTYL PROTEASES"/>
    <property type="match status" value="1"/>
</dbReference>
<dbReference type="GO" id="GO:0004190">
    <property type="term" value="F:aspartic-type endopeptidase activity"/>
    <property type="evidence" value="ECO:0007669"/>
    <property type="project" value="InterPro"/>
</dbReference>
<dbReference type="GO" id="GO:0006508">
    <property type="term" value="P:proteolysis"/>
    <property type="evidence" value="ECO:0007669"/>
    <property type="project" value="InterPro"/>
</dbReference>
<dbReference type="Pfam" id="PF14541">
    <property type="entry name" value="TAXi_C"/>
    <property type="match status" value="1"/>
</dbReference>
<reference evidence="3" key="5">
    <citation type="journal article" date="2021" name="G3 (Bethesda)">
        <title>Aegilops tauschii genome assembly Aet v5.0 features greater sequence contiguity and improved annotation.</title>
        <authorList>
            <person name="Wang L."/>
            <person name="Zhu T."/>
            <person name="Rodriguez J.C."/>
            <person name="Deal K.R."/>
            <person name="Dubcovsky J."/>
            <person name="McGuire P.E."/>
            <person name="Lux T."/>
            <person name="Spannagl M."/>
            <person name="Mayer K.F.X."/>
            <person name="Baldrich P."/>
            <person name="Meyers B.C."/>
            <person name="Huo N."/>
            <person name="Gu Y.Q."/>
            <person name="Zhou H."/>
            <person name="Devos K.M."/>
            <person name="Bennetzen J.L."/>
            <person name="Unver T."/>
            <person name="Budak H."/>
            <person name="Gulick P.J."/>
            <person name="Galiba G."/>
            <person name="Kalapos B."/>
            <person name="Nelson D.R."/>
            <person name="Li P."/>
            <person name="You F.M."/>
            <person name="Luo M.C."/>
            <person name="Dvorak J."/>
        </authorList>
    </citation>
    <scope>NUCLEOTIDE SEQUENCE [LARGE SCALE GENOMIC DNA]</scope>
    <source>
        <strain evidence="3">cv. AL8/78</strain>
    </source>
</reference>
<evidence type="ECO:0000256" key="1">
    <source>
        <dbReference type="ARBA" id="ARBA00007447"/>
    </source>
</evidence>
<dbReference type="InterPro" id="IPR032799">
    <property type="entry name" value="TAXi_C"/>
</dbReference>
<accession>A0A453FNK2</accession>
<feature type="domain" description="Peptidase A1" evidence="2">
    <location>
        <begin position="1"/>
        <end position="91"/>
    </location>
</feature>
<dbReference type="Gramene" id="AET3Gv20729000.12">
    <property type="protein sequence ID" value="AET3Gv20729000.12"/>
    <property type="gene ID" value="AET3Gv20729000"/>
</dbReference>
<reference evidence="4" key="2">
    <citation type="journal article" date="2017" name="Nat. Plants">
        <title>The Aegilops tauschii genome reveals multiple impacts of transposons.</title>
        <authorList>
            <person name="Zhao G."/>
            <person name="Zou C."/>
            <person name="Li K."/>
            <person name="Wang K."/>
            <person name="Li T."/>
            <person name="Gao L."/>
            <person name="Zhang X."/>
            <person name="Wang H."/>
            <person name="Yang Z."/>
            <person name="Liu X."/>
            <person name="Jiang W."/>
            <person name="Mao L."/>
            <person name="Kong X."/>
            <person name="Jiao Y."/>
            <person name="Jia J."/>
        </authorList>
    </citation>
    <scope>NUCLEOTIDE SEQUENCE [LARGE SCALE GENOMIC DNA]</scope>
    <source>
        <strain evidence="4">cv. AL8/78</strain>
    </source>
</reference>